<reference evidence="2 3" key="1">
    <citation type="submission" date="2018-02" db="EMBL/GenBank/DDBJ databases">
        <title>Draft genome sequences of Elsinoe sp., causing black scab on jojoba.</title>
        <authorList>
            <person name="Stodart B."/>
            <person name="Jeffress S."/>
            <person name="Ash G."/>
            <person name="Arun Chinnappa K."/>
        </authorList>
    </citation>
    <scope>NUCLEOTIDE SEQUENCE [LARGE SCALE GENOMIC DNA]</scope>
    <source>
        <strain evidence="2 3">Hillstone_2</strain>
    </source>
</reference>
<dbReference type="Proteomes" id="UP000308133">
    <property type="component" value="Unassembled WGS sequence"/>
</dbReference>
<evidence type="ECO:0000313" key="2">
    <source>
        <dbReference type="EMBL" id="TKX27067.1"/>
    </source>
</evidence>
<sequence length="351" mass="37456">MSLATTFTERDMEITIGAILSVKGKLEPDYQKLAEIIGSKNKASANTAWYNTNKKIQGLSKPTLTARDKEIMVGVLLALKTKLEPNLNRLATILGAENKASANTAWWNVNKKVHAWAEEKGGKNVIDALFKPYGGSKASKPSDTKAAETGADQQDGTTTIAPLPNHNTAPTAKKRRATKQLARQEVASTIAGIGNRDIATILADDEAEIKARAAKKAKPTRTIFNSLDINASAQQPLAGIDDYVHQGGKGFGDRGTQDYSLWNKGSSGDAFEARNESSIGGGESGASHDRGSDGSPRSEDDVNCIGSSEDGDRVEGRNGRSGNVSVKDEEEPISLYARTGVVKEGPTEDVW</sequence>
<dbReference type="AlphaFoldDB" id="A0A4U7BFW8"/>
<organism evidence="2 3">
    <name type="scientific">Elsinoe australis</name>
    <dbReference type="NCBI Taxonomy" id="40998"/>
    <lineage>
        <taxon>Eukaryota</taxon>
        <taxon>Fungi</taxon>
        <taxon>Dikarya</taxon>
        <taxon>Ascomycota</taxon>
        <taxon>Pezizomycotina</taxon>
        <taxon>Dothideomycetes</taxon>
        <taxon>Dothideomycetidae</taxon>
        <taxon>Myriangiales</taxon>
        <taxon>Elsinoaceae</taxon>
        <taxon>Elsinoe</taxon>
    </lineage>
</organism>
<feature type="region of interest" description="Disordered" evidence="1">
    <location>
        <begin position="270"/>
        <end position="351"/>
    </location>
</feature>
<feature type="compositionally biased region" description="Basic and acidic residues" evidence="1">
    <location>
        <begin position="286"/>
        <end position="300"/>
    </location>
</feature>
<feature type="compositionally biased region" description="Polar residues" evidence="1">
    <location>
        <begin position="151"/>
        <end position="170"/>
    </location>
</feature>
<protein>
    <submittedName>
        <fullName evidence="2">Uncharacterized protein</fullName>
    </submittedName>
</protein>
<accession>A0A4U7BFW8</accession>
<comment type="caution">
    <text evidence="2">The sequence shown here is derived from an EMBL/GenBank/DDBJ whole genome shotgun (WGS) entry which is preliminary data.</text>
</comment>
<evidence type="ECO:0000313" key="3">
    <source>
        <dbReference type="Proteomes" id="UP000308133"/>
    </source>
</evidence>
<name>A0A4U7BFW8_9PEZI</name>
<evidence type="ECO:0000256" key="1">
    <source>
        <dbReference type="SAM" id="MobiDB-lite"/>
    </source>
</evidence>
<feature type="region of interest" description="Disordered" evidence="1">
    <location>
        <begin position="137"/>
        <end position="176"/>
    </location>
</feature>
<gene>
    <name evidence="2" type="ORF">C1H76_0614</name>
</gene>
<proteinExistence type="predicted"/>
<dbReference type="EMBL" id="PTQR01000008">
    <property type="protein sequence ID" value="TKX27067.1"/>
    <property type="molecule type" value="Genomic_DNA"/>
</dbReference>